<evidence type="ECO:0000256" key="2">
    <source>
        <dbReference type="ARBA" id="ARBA00023015"/>
    </source>
</evidence>
<comment type="caution">
    <text evidence="7">The sequence shown here is derived from an EMBL/GenBank/DDBJ whole genome shotgun (WGS) entry which is preliminary data.</text>
</comment>
<comment type="subcellular location">
    <subcellularLocation>
        <location evidence="1">Nucleus</location>
    </subcellularLocation>
</comment>
<dbReference type="InterPro" id="IPR036638">
    <property type="entry name" value="HLH_DNA-bd_sf"/>
</dbReference>
<reference evidence="7" key="1">
    <citation type="submission" date="2023-07" db="EMBL/GenBank/DDBJ databases">
        <title>draft genome sequence of fig (Ficus carica).</title>
        <authorList>
            <person name="Takahashi T."/>
            <person name="Nishimura K."/>
        </authorList>
    </citation>
    <scope>NUCLEOTIDE SEQUENCE</scope>
</reference>
<name>A0AA87ZRK1_FICCA</name>
<dbReference type="InterPro" id="IPR025610">
    <property type="entry name" value="MYC/MYB_N"/>
</dbReference>
<evidence type="ECO:0000313" key="8">
    <source>
        <dbReference type="Proteomes" id="UP001187192"/>
    </source>
</evidence>
<dbReference type="PROSITE" id="PS50888">
    <property type="entry name" value="BHLH"/>
    <property type="match status" value="1"/>
</dbReference>
<feature type="region of interest" description="Disordered" evidence="5">
    <location>
        <begin position="534"/>
        <end position="565"/>
    </location>
</feature>
<dbReference type="Pfam" id="PF23176">
    <property type="entry name" value="bHLH_LHW"/>
    <property type="match status" value="1"/>
</dbReference>
<dbReference type="EMBL" id="BTGU01000003">
    <property type="protein sequence ID" value="GMN31381.1"/>
    <property type="molecule type" value="Genomic_DNA"/>
</dbReference>
<feature type="compositionally biased region" description="Basic and acidic residues" evidence="5">
    <location>
        <begin position="382"/>
        <end position="393"/>
    </location>
</feature>
<dbReference type="PANTHER" id="PTHR46196:SF2">
    <property type="entry name" value="TRANSCRIPTION FACTOR BHLH157"/>
    <property type="match status" value="1"/>
</dbReference>
<dbReference type="GO" id="GO:0005634">
    <property type="term" value="C:nucleus"/>
    <property type="evidence" value="ECO:0007669"/>
    <property type="project" value="UniProtKB-SubCell"/>
</dbReference>
<dbReference type="InterPro" id="IPR011598">
    <property type="entry name" value="bHLH_dom"/>
</dbReference>
<evidence type="ECO:0000256" key="4">
    <source>
        <dbReference type="ARBA" id="ARBA00023242"/>
    </source>
</evidence>
<feature type="region of interest" description="Disordered" evidence="5">
    <location>
        <begin position="465"/>
        <end position="494"/>
    </location>
</feature>
<keyword evidence="4" id="KW-0539">Nucleus</keyword>
<sequence length="773" mass="84643">MGLELLLAVEDAYYEDQVGALLDNMLLKVHLLGEGTISQAALSGKYQWILEDGQNSFKSSENRDIFQVDSEVSFQFSSGIKTIAVIPIEPRGVVQFGSTEKISEKFEFVDQTIRLFREIENLAGFNSLENVHSSDKGEMYDINGLFASLVSNNGVIPLSGFDCKGMQGNNFSAMNSIQSSPSTSDIRSGRTEFSNMIFEQAFLQSTCSVKNASADKASCISTRSSEYPSLASYNRNLASETRLQDSADVILLNGNSLASLGNAEQDSETEIRHLQIQARSGNLMDNQQSLPSVFAAQSEASEQANSLDRFPDELFEEFRSADFTTDLFNFCQGDDFSQWFAPSPDQSISQMVNVPSGDLTQLVESTSTSSCLVGGDMAIDQHPAKKDMSDSRKLNVGSGQTGESWEDILMPLMAGKSYPTTSSASEKCVSGSNATTSMSGPKKGLFSELGLEELLVGASNSSCLTKSSLEDQSSHAKRRRVESSSGNSNQSQKSLLRYSLEKANNLVTRKELPKSQVGLWIGDSYSLSAASAVLSQTQKPEEQKKVTRKRARPGESTRPRPKDRQLIQDRIKELRGIIPNGSKCSIDSLLDRTIKYMVFLQGVTKHADKLKQSNEPKLIGNENGVVLRDNSISGGGGGATWAFEVGGQSMVCPIIVEDLSPPGQMLIEMLCEEQGFFLEIADIIRGFGLSVLKGSMEIRENKIWAHFIVEAKSHVTRIDIFWSLVRLLQETSTNGMDSTNRPNNVVFDGGIPLLDSYQKPNLPPPICLTETLH</sequence>
<dbReference type="GO" id="GO:0003700">
    <property type="term" value="F:DNA-binding transcription factor activity"/>
    <property type="evidence" value="ECO:0007669"/>
    <property type="project" value="InterPro"/>
</dbReference>
<evidence type="ECO:0000256" key="3">
    <source>
        <dbReference type="ARBA" id="ARBA00023163"/>
    </source>
</evidence>
<dbReference type="Pfam" id="PF14215">
    <property type="entry name" value="bHLH-MYC_N"/>
    <property type="match status" value="1"/>
</dbReference>
<dbReference type="InterPro" id="IPR043561">
    <property type="entry name" value="LHW-like"/>
</dbReference>
<keyword evidence="8" id="KW-1185">Reference proteome</keyword>
<evidence type="ECO:0000256" key="5">
    <source>
        <dbReference type="SAM" id="MobiDB-lite"/>
    </source>
</evidence>
<keyword evidence="2" id="KW-0805">Transcription regulation</keyword>
<evidence type="ECO:0000259" key="6">
    <source>
        <dbReference type="PROSITE" id="PS50888"/>
    </source>
</evidence>
<proteinExistence type="predicted"/>
<organism evidence="7 8">
    <name type="scientific">Ficus carica</name>
    <name type="common">Common fig</name>
    <dbReference type="NCBI Taxonomy" id="3494"/>
    <lineage>
        <taxon>Eukaryota</taxon>
        <taxon>Viridiplantae</taxon>
        <taxon>Streptophyta</taxon>
        <taxon>Embryophyta</taxon>
        <taxon>Tracheophyta</taxon>
        <taxon>Spermatophyta</taxon>
        <taxon>Magnoliopsida</taxon>
        <taxon>eudicotyledons</taxon>
        <taxon>Gunneridae</taxon>
        <taxon>Pentapetalae</taxon>
        <taxon>rosids</taxon>
        <taxon>fabids</taxon>
        <taxon>Rosales</taxon>
        <taxon>Moraceae</taxon>
        <taxon>Ficeae</taxon>
        <taxon>Ficus</taxon>
    </lineage>
</organism>
<evidence type="ECO:0000256" key="1">
    <source>
        <dbReference type="ARBA" id="ARBA00004123"/>
    </source>
</evidence>
<dbReference type="AlphaFoldDB" id="A0AA87ZRK1"/>
<feature type="compositionally biased region" description="Basic and acidic residues" evidence="5">
    <location>
        <begin position="552"/>
        <end position="565"/>
    </location>
</feature>
<dbReference type="PANTHER" id="PTHR46196">
    <property type="entry name" value="TRANSCRIPTION FACTOR BHLH155-LIKE ISOFORM X1-RELATED"/>
    <property type="match status" value="1"/>
</dbReference>
<accession>A0AA87ZRK1</accession>
<feature type="region of interest" description="Disordered" evidence="5">
    <location>
        <begin position="382"/>
        <end position="402"/>
    </location>
</feature>
<feature type="domain" description="BHLH" evidence="6">
    <location>
        <begin position="551"/>
        <end position="600"/>
    </location>
</feature>
<feature type="compositionally biased region" description="Low complexity" evidence="5">
    <location>
        <begin position="483"/>
        <end position="494"/>
    </location>
</feature>
<evidence type="ECO:0000313" key="7">
    <source>
        <dbReference type="EMBL" id="GMN31381.1"/>
    </source>
</evidence>
<dbReference type="Proteomes" id="UP001187192">
    <property type="component" value="Unassembled WGS sequence"/>
</dbReference>
<gene>
    <name evidence="7" type="ORF">TIFTF001_003230</name>
</gene>
<dbReference type="GO" id="GO:0046983">
    <property type="term" value="F:protein dimerization activity"/>
    <property type="evidence" value="ECO:0007669"/>
    <property type="project" value="InterPro"/>
</dbReference>
<feature type="region of interest" description="Disordered" evidence="5">
    <location>
        <begin position="420"/>
        <end position="441"/>
    </location>
</feature>
<feature type="compositionally biased region" description="Polar residues" evidence="5">
    <location>
        <begin position="420"/>
        <end position="439"/>
    </location>
</feature>
<dbReference type="SUPFAM" id="SSF47459">
    <property type="entry name" value="HLH, helix-loop-helix DNA-binding domain"/>
    <property type="match status" value="1"/>
</dbReference>
<protein>
    <recommendedName>
        <fullName evidence="6">BHLH domain-containing protein</fullName>
    </recommendedName>
</protein>
<keyword evidence="3" id="KW-0804">Transcription</keyword>